<evidence type="ECO:0008006" key="4">
    <source>
        <dbReference type="Google" id="ProtNLM"/>
    </source>
</evidence>
<name>A0ABV6S1W6_9SPHN</name>
<evidence type="ECO:0000256" key="1">
    <source>
        <dbReference type="SAM" id="MobiDB-lite"/>
    </source>
</evidence>
<dbReference type="RefSeq" id="WP_267220571.1">
    <property type="nucleotide sequence ID" value="NZ_JAPCWC010000007.1"/>
</dbReference>
<dbReference type="Gene3D" id="1.10.530.10">
    <property type="match status" value="1"/>
</dbReference>
<evidence type="ECO:0000313" key="3">
    <source>
        <dbReference type="Proteomes" id="UP001589858"/>
    </source>
</evidence>
<organism evidence="2 3">
    <name type="scientific">Novosphingobium clariflavum</name>
    <dbReference type="NCBI Taxonomy" id="2029884"/>
    <lineage>
        <taxon>Bacteria</taxon>
        <taxon>Pseudomonadati</taxon>
        <taxon>Pseudomonadota</taxon>
        <taxon>Alphaproteobacteria</taxon>
        <taxon>Sphingomonadales</taxon>
        <taxon>Sphingomonadaceae</taxon>
        <taxon>Novosphingobium</taxon>
    </lineage>
</organism>
<feature type="region of interest" description="Disordered" evidence="1">
    <location>
        <begin position="892"/>
        <end position="963"/>
    </location>
</feature>
<gene>
    <name evidence="2" type="ORF">ACFFF8_01350</name>
</gene>
<accession>A0ABV6S1W6</accession>
<keyword evidence="3" id="KW-1185">Reference proteome</keyword>
<protein>
    <recommendedName>
        <fullName evidence="4">Phage tail lysozyme domain-containing protein</fullName>
    </recommendedName>
</protein>
<dbReference type="EMBL" id="JBHLTM010000008">
    <property type="protein sequence ID" value="MFC0683231.1"/>
    <property type="molecule type" value="Genomic_DNA"/>
</dbReference>
<reference evidence="2 3" key="1">
    <citation type="submission" date="2024-09" db="EMBL/GenBank/DDBJ databases">
        <authorList>
            <person name="Sun Q."/>
            <person name="Mori K."/>
        </authorList>
    </citation>
    <scope>NUCLEOTIDE SEQUENCE [LARGE SCALE GENOMIC DNA]</scope>
    <source>
        <strain evidence="2 3">CICC 11035S</strain>
    </source>
</reference>
<proteinExistence type="predicted"/>
<evidence type="ECO:0000313" key="2">
    <source>
        <dbReference type="EMBL" id="MFC0683231.1"/>
    </source>
</evidence>
<sequence>MPAPIDNTARSMGRVAPAEAPPPPDPTFLEGLGANFTAARDDQMGRIQDAQVEAYAPVISALDDMGLDGSQYILPVRSGAQVNYAGVWSLVQEARRRNPGALGDLPATQADFETKWRAQFQERAERTEQTAGRAGWVPRLAGGFAGAMTDPINLATMPVGGVGKTAVMRVATEALANGVIEAAQQPLINIERKAQGRKGLTGEQMGYNITGAALFGGVIRGGIEVAPVLKSRFVDTVTAHRAALPEPLRDRWDAHLLRKADPLDDPMLLSDVAEAVIGDANISELERSALVALRRDAQDDAANPFIANGAGADMHDALMSEAFRAALNANPMATSRTAIAATLRTAGREVASGDARSRFMQKVRGAESNGDDAAANPRSSARGRYQFTNGTWLHYYKKRYGSGGLTDAEIVAKKGSANLQETLMGDLTDHNAALLAQAGHATNEGNLYLAHFAGPDGARKLLDADPVTAASRVLEPAAIKANPFLKDMSAGEVIAWAHRKMGTTPDSAGLRVRGDIGGDAGEAGRIQSALDEAMGRAANLAEEQRRARMGESDPLADALDVAAVPAERTDLSDVLDGAAPTEPHAAAPDAPRPEVLSILPQLREVVAGRQSLNRLEPLARDLGVSEDDLRAGLGEMIREGRITVNRKSGNYMRKPRAPDGPEDVLDFVARNGGIRDDEGHALGLRGISERERRELHSAAIKNVKRRREAGGKRDWQRMTRRNGRLLRHEGRSIDAVGESLWEAGYLRGRDSERPTTREVLEYLDNRINGGEPAYPMGEAPAPRSDFEGEPNPWTISTHDAFGFERTPEAIARLTRERDEARAHLVELGFDEAAMDPDAIGDVLHNLSFTDASLPMPERMMRAVNMMAEDVQANAFAHSQDMDYDWFDYDANPEPRSDVGSEDFAAAPHGRGSEPFAGSTEQGGVRGKLLPEDARPAGEQLVDLSPEDRAPYLDPDGAATRAQADSLVHDARAEVARQAQETQLRADAPMRGENVTGQAQDGTMGLGLFDAADQPTFKLDEAEGERTLDDILGEIDAEANELKNIRDCL</sequence>
<comment type="caution">
    <text evidence="2">The sequence shown here is derived from an EMBL/GenBank/DDBJ whole genome shotgun (WGS) entry which is preliminary data.</text>
</comment>
<dbReference type="Proteomes" id="UP001589858">
    <property type="component" value="Unassembled WGS sequence"/>
</dbReference>
<feature type="region of interest" description="Disordered" evidence="1">
    <location>
        <begin position="1"/>
        <end position="24"/>
    </location>
</feature>